<keyword evidence="2" id="KW-0732">Signal</keyword>
<evidence type="ECO:0000313" key="3">
    <source>
        <dbReference type="EMBL" id="GKV16932.1"/>
    </source>
</evidence>
<sequence length="121" mass="13828">MSIVMMKMMIMVMTMIIMMRTDRGNNNYDSKASYNEYVEDGQIAPMALQKFSEVAENCVRERGNERPTMRDIVWALESTLQFQETEEENTNDTDAIITDEGSSQNTVKSLSISDYQSTVNS</sequence>
<dbReference type="Proteomes" id="UP001054252">
    <property type="component" value="Unassembled WGS sequence"/>
</dbReference>
<dbReference type="EMBL" id="BPVZ01000046">
    <property type="protein sequence ID" value="GKV16932.1"/>
    <property type="molecule type" value="Genomic_DNA"/>
</dbReference>
<feature type="chain" id="PRO_5043808934" evidence="2">
    <location>
        <begin position="25"/>
        <end position="121"/>
    </location>
</feature>
<reference evidence="3 4" key="1">
    <citation type="journal article" date="2021" name="Commun. Biol.">
        <title>The genome of Shorea leprosula (Dipterocarpaceae) highlights the ecological relevance of drought in aseasonal tropical rainforests.</title>
        <authorList>
            <person name="Ng K.K.S."/>
            <person name="Kobayashi M.J."/>
            <person name="Fawcett J.A."/>
            <person name="Hatakeyama M."/>
            <person name="Paape T."/>
            <person name="Ng C.H."/>
            <person name="Ang C.C."/>
            <person name="Tnah L.H."/>
            <person name="Lee C.T."/>
            <person name="Nishiyama T."/>
            <person name="Sese J."/>
            <person name="O'Brien M.J."/>
            <person name="Copetti D."/>
            <person name="Mohd Noor M.I."/>
            <person name="Ong R.C."/>
            <person name="Putra M."/>
            <person name="Sireger I.Z."/>
            <person name="Indrioko S."/>
            <person name="Kosugi Y."/>
            <person name="Izuno A."/>
            <person name="Isagi Y."/>
            <person name="Lee S.L."/>
            <person name="Shimizu K.K."/>
        </authorList>
    </citation>
    <scope>NUCLEOTIDE SEQUENCE [LARGE SCALE GENOMIC DNA]</scope>
    <source>
        <strain evidence="3">214</strain>
    </source>
</reference>
<comment type="caution">
    <text evidence="3">The sequence shown here is derived from an EMBL/GenBank/DDBJ whole genome shotgun (WGS) entry which is preliminary data.</text>
</comment>
<accession>A0AAV5JTC5</accession>
<keyword evidence="4" id="KW-1185">Reference proteome</keyword>
<feature type="region of interest" description="Disordered" evidence="1">
    <location>
        <begin position="83"/>
        <end position="121"/>
    </location>
</feature>
<evidence type="ECO:0000256" key="2">
    <source>
        <dbReference type="SAM" id="SignalP"/>
    </source>
</evidence>
<name>A0AAV5JTC5_9ROSI</name>
<feature type="compositionally biased region" description="Polar residues" evidence="1">
    <location>
        <begin position="100"/>
        <end position="121"/>
    </location>
</feature>
<evidence type="ECO:0000313" key="4">
    <source>
        <dbReference type="Proteomes" id="UP001054252"/>
    </source>
</evidence>
<evidence type="ECO:0000256" key="1">
    <source>
        <dbReference type="SAM" id="MobiDB-lite"/>
    </source>
</evidence>
<feature type="signal peptide" evidence="2">
    <location>
        <begin position="1"/>
        <end position="24"/>
    </location>
</feature>
<gene>
    <name evidence="3" type="ORF">SLEP1_g27500</name>
</gene>
<proteinExistence type="predicted"/>
<protein>
    <submittedName>
        <fullName evidence="3">Uncharacterized protein</fullName>
    </submittedName>
</protein>
<organism evidence="3 4">
    <name type="scientific">Rubroshorea leprosula</name>
    <dbReference type="NCBI Taxonomy" id="152421"/>
    <lineage>
        <taxon>Eukaryota</taxon>
        <taxon>Viridiplantae</taxon>
        <taxon>Streptophyta</taxon>
        <taxon>Embryophyta</taxon>
        <taxon>Tracheophyta</taxon>
        <taxon>Spermatophyta</taxon>
        <taxon>Magnoliopsida</taxon>
        <taxon>eudicotyledons</taxon>
        <taxon>Gunneridae</taxon>
        <taxon>Pentapetalae</taxon>
        <taxon>rosids</taxon>
        <taxon>malvids</taxon>
        <taxon>Malvales</taxon>
        <taxon>Dipterocarpaceae</taxon>
        <taxon>Rubroshorea</taxon>
    </lineage>
</organism>
<dbReference type="AlphaFoldDB" id="A0AAV5JTC5"/>
<dbReference type="Gene3D" id="1.10.510.10">
    <property type="entry name" value="Transferase(Phosphotransferase) domain 1"/>
    <property type="match status" value="1"/>
</dbReference>